<accession>A0A3M7SPT8</accession>
<protein>
    <submittedName>
        <fullName evidence="1">Uncharacterized protein</fullName>
    </submittedName>
</protein>
<dbReference type="EMBL" id="REGN01000965">
    <property type="protein sequence ID" value="RNA37864.1"/>
    <property type="molecule type" value="Genomic_DNA"/>
</dbReference>
<dbReference type="AlphaFoldDB" id="A0A3M7SPT8"/>
<dbReference type="OrthoDB" id="119028at2759"/>
<proteinExistence type="predicted"/>
<gene>
    <name evidence="1" type="ORF">BpHYR1_007202</name>
</gene>
<evidence type="ECO:0000313" key="1">
    <source>
        <dbReference type="EMBL" id="RNA37864.1"/>
    </source>
</evidence>
<sequence length="114" mass="13686">MYRYILYNTNTMKKLRSYIKWQNEAMEKIKSDGIWSISMTNNTSEGKRVYYRCNQVKRRAKQCPATIHFEWLMTKDGWYEGLQLFTPSTNNSLEATNRIIKDEDTLLNRLVFNQ</sequence>
<dbReference type="Proteomes" id="UP000276133">
    <property type="component" value="Unassembled WGS sequence"/>
</dbReference>
<keyword evidence="2" id="KW-1185">Reference proteome</keyword>
<reference evidence="1 2" key="1">
    <citation type="journal article" date="2018" name="Sci. Rep.">
        <title>Genomic signatures of local adaptation to the degree of environmental predictability in rotifers.</title>
        <authorList>
            <person name="Franch-Gras L."/>
            <person name="Hahn C."/>
            <person name="Garcia-Roger E.M."/>
            <person name="Carmona M.J."/>
            <person name="Serra M."/>
            <person name="Gomez A."/>
        </authorList>
    </citation>
    <scope>NUCLEOTIDE SEQUENCE [LARGE SCALE GENOMIC DNA]</scope>
    <source>
        <strain evidence="1">HYR1</strain>
    </source>
</reference>
<name>A0A3M7SPT8_BRAPC</name>
<organism evidence="1 2">
    <name type="scientific">Brachionus plicatilis</name>
    <name type="common">Marine rotifer</name>
    <name type="synonym">Brachionus muelleri</name>
    <dbReference type="NCBI Taxonomy" id="10195"/>
    <lineage>
        <taxon>Eukaryota</taxon>
        <taxon>Metazoa</taxon>
        <taxon>Spiralia</taxon>
        <taxon>Gnathifera</taxon>
        <taxon>Rotifera</taxon>
        <taxon>Eurotatoria</taxon>
        <taxon>Monogononta</taxon>
        <taxon>Pseudotrocha</taxon>
        <taxon>Ploima</taxon>
        <taxon>Brachionidae</taxon>
        <taxon>Brachionus</taxon>
    </lineage>
</organism>
<evidence type="ECO:0000313" key="2">
    <source>
        <dbReference type="Proteomes" id="UP000276133"/>
    </source>
</evidence>
<comment type="caution">
    <text evidence="1">The sequence shown here is derived from an EMBL/GenBank/DDBJ whole genome shotgun (WGS) entry which is preliminary data.</text>
</comment>